<accession>A0A401Z425</accession>
<keyword evidence="8" id="KW-1185">Reference proteome</keyword>
<keyword evidence="4 5" id="KW-0472">Membrane</keyword>
<gene>
    <name evidence="7" type="ORF">EHYA_09367</name>
</gene>
<dbReference type="InterPro" id="IPR026841">
    <property type="entry name" value="Aur1/Ipt1"/>
</dbReference>
<proteinExistence type="predicted"/>
<evidence type="ECO:0000256" key="3">
    <source>
        <dbReference type="ARBA" id="ARBA00022989"/>
    </source>
</evidence>
<reference evidence="7 8" key="1">
    <citation type="submission" date="2018-12" db="EMBL/GenBank/DDBJ databases">
        <title>Draft genome sequence of Embleya hyalina NBRC 13850T.</title>
        <authorList>
            <person name="Komaki H."/>
            <person name="Hosoyama A."/>
            <person name="Kimura A."/>
            <person name="Ichikawa N."/>
            <person name="Tamura T."/>
        </authorList>
    </citation>
    <scope>NUCLEOTIDE SEQUENCE [LARGE SCALE GENOMIC DNA]</scope>
    <source>
        <strain evidence="7 8">NBRC 13850</strain>
    </source>
</reference>
<feature type="transmembrane region" description="Helical" evidence="5">
    <location>
        <begin position="110"/>
        <end position="129"/>
    </location>
</feature>
<comment type="subcellular location">
    <subcellularLocation>
        <location evidence="1">Membrane</location>
        <topology evidence="1">Multi-pass membrane protein</topology>
    </subcellularLocation>
</comment>
<dbReference type="Proteomes" id="UP000286931">
    <property type="component" value="Unassembled WGS sequence"/>
</dbReference>
<protein>
    <submittedName>
        <fullName evidence="7">Inositol phosphorylceramide synthase</fullName>
    </submittedName>
</protein>
<dbReference type="RefSeq" id="WP_246127322.1">
    <property type="nucleotide sequence ID" value="NZ_BIFH01000051.1"/>
</dbReference>
<evidence type="ECO:0000259" key="6">
    <source>
        <dbReference type="Pfam" id="PF14378"/>
    </source>
</evidence>
<dbReference type="GO" id="GO:0016020">
    <property type="term" value="C:membrane"/>
    <property type="evidence" value="ECO:0007669"/>
    <property type="project" value="UniProtKB-SubCell"/>
</dbReference>
<dbReference type="AlphaFoldDB" id="A0A401Z425"/>
<dbReference type="EMBL" id="BIFH01000051">
    <property type="protein sequence ID" value="GCE01601.1"/>
    <property type="molecule type" value="Genomic_DNA"/>
</dbReference>
<comment type="caution">
    <text evidence="7">The sequence shown here is derived from an EMBL/GenBank/DDBJ whole genome shotgun (WGS) entry which is preliminary data.</text>
</comment>
<evidence type="ECO:0000256" key="2">
    <source>
        <dbReference type="ARBA" id="ARBA00022692"/>
    </source>
</evidence>
<evidence type="ECO:0000256" key="4">
    <source>
        <dbReference type="ARBA" id="ARBA00023136"/>
    </source>
</evidence>
<feature type="transmembrane region" description="Helical" evidence="5">
    <location>
        <begin position="12"/>
        <end position="30"/>
    </location>
</feature>
<evidence type="ECO:0000313" key="8">
    <source>
        <dbReference type="Proteomes" id="UP000286931"/>
    </source>
</evidence>
<feature type="transmembrane region" description="Helical" evidence="5">
    <location>
        <begin position="216"/>
        <end position="238"/>
    </location>
</feature>
<sequence>MSSTPAKVRLRPRWWTELLLIAVLYEAYSLSRLVVRGDADAAVRNAERILHVESLSHLDPERVLNQVVSNHVFIGVVCDYAYATLHYVVTPLVLVWLWRGRPERYRGARTTLAVATVVSLAGFMLFPTAPPRMIEGFTDTMAHFASWGWWGGGASAPRGMEHMTNEYAAMPSLHVGWAAWCGWQVWRHGRGRVVRGLAVLYPLFVIVVVLGTGNHYLADVVAGLAVMGLGALASPWVVRGLDRLWGGVAMRRPGSDSAVAAIDSGHKDTT</sequence>
<dbReference type="CDD" id="cd03386">
    <property type="entry name" value="PAP2_Aur1_like"/>
    <property type="match status" value="1"/>
</dbReference>
<organism evidence="7 8">
    <name type="scientific">Embleya hyalina</name>
    <dbReference type="NCBI Taxonomy" id="516124"/>
    <lineage>
        <taxon>Bacteria</taxon>
        <taxon>Bacillati</taxon>
        <taxon>Actinomycetota</taxon>
        <taxon>Actinomycetes</taxon>
        <taxon>Kitasatosporales</taxon>
        <taxon>Streptomycetaceae</taxon>
        <taxon>Embleya</taxon>
    </lineage>
</organism>
<dbReference type="InterPro" id="IPR052185">
    <property type="entry name" value="IPC_Synthase-Related"/>
</dbReference>
<feature type="transmembrane region" description="Helical" evidence="5">
    <location>
        <begin position="167"/>
        <end position="186"/>
    </location>
</feature>
<keyword evidence="3 5" id="KW-1133">Transmembrane helix</keyword>
<feature type="transmembrane region" description="Helical" evidence="5">
    <location>
        <begin position="80"/>
        <end position="98"/>
    </location>
</feature>
<feature type="transmembrane region" description="Helical" evidence="5">
    <location>
        <begin position="193"/>
        <end position="210"/>
    </location>
</feature>
<name>A0A401Z425_9ACTN</name>
<evidence type="ECO:0000313" key="7">
    <source>
        <dbReference type="EMBL" id="GCE01601.1"/>
    </source>
</evidence>
<dbReference type="PANTHER" id="PTHR31310">
    <property type="match status" value="1"/>
</dbReference>
<evidence type="ECO:0000256" key="1">
    <source>
        <dbReference type="ARBA" id="ARBA00004141"/>
    </source>
</evidence>
<evidence type="ECO:0000256" key="5">
    <source>
        <dbReference type="SAM" id="Phobius"/>
    </source>
</evidence>
<keyword evidence="2 5" id="KW-0812">Transmembrane</keyword>
<dbReference type="PANTHER" id="PTHR31310:SF7">
    <property type="entry name" value="PA-PHOSPHATASE RELATED-FAMILY PROTEIN DDB_G0268928"/>
    <property type="match status" value="1"/>
</dbReference>
<dbReference type="Pfam" id="PF14378">
    <property type="entry name" value="PAP2_3"/>
    <property type="match status" value="1"/>
</dbReference>
<feature type="domain" description="Inositolphosphotransferase Aur1/Ipt1" evidence="6">
    <location>
        <begin position="48"/>
        <end position="232"/>
    </location>
</feature>